<dbReference type="FunFam" id="1.10.3470.10:FF:000003">
    <property type="entry name" value="Iron ABC transporter permease SitD"/>
    <property type="match status" value="1"/>
</dbReference>
<evidence type="ECO:0000256" key="7">
    <source>
        <dbReference type="ARBA" id="ARBA00023136"/>
    </source>
</evidence>
<feature type="transmembrane region" description="Helical" evidence="10">
    <location>
        <begin position="254"/>
        <end position="273"/>
    </location>
</feature>
<evidence type="ECO:0000256" key="4">
    <source>
        <dbReference type="ARBA" id="ARBA00022475"/>
    </source>
</evidence>
<feature type="compositionally biased region" description="Basic and acidic residues" evidence="9">
    <location>
        <begin position="357"/>
        <end position="373"/>
    </location>
</feature>
<dbReference type="InterPro" id="IPR001626">
    <property type="entry name" value="ABC_TroCD"/>
</dbReference>
<feature type="region of interest" description="Disordered" evidence="9">
    <location>
        <begin position="346"/>
        <end position="373"/>
    </location>
</feature>
<dbReference type="PANTHER" id="PTHR30477">
    <property type="entry name" value="ABC-TRANSPORTER METAL-BINDING PROTEIN"/>
    <property type="match status" value="1"/>
</dbReference>
<dbReference type="AlphaFoldDB" id="A0A8J7C4V7"/>
<keyword evidence="7 10" id="KW-0472">Membrane</keyword>
<feature type="transmembrane region" description="Helical" evidence="10">
    <location>
        <begin position="140"/>
        <end position="158"/>
    </location>
</feature>
<evidence type="ECO:0000256" key="2">
    <source>
        <dbReference type="ARBA" id="ARBA00008034"/>
    </source>
</evidence>
<keyword evidence="5 8" id="KW-0812">Transmembrane</keyword>
<evidence type="ECO:0000256" key="8">
    <source>
        <dbReference type="RuleBase" id="RU003943"/>
    </source>
</evidence>
<evidence type="ECO:0000256" key="10">
    <source>
        <dbReference type="SAM" id="Phobius"/>
    </source>
</evidence>
<feature type="transmembrane region" description="Helical" evidence="10">
    <location>
        <begin position="184"/>
        <end position="211"/>
    </location>
</feature>
<reference evidence="11 12" key="1">
    <citation type="submission" date="2020-08" db="EMBL/GenBank/DDBJ databases">
        <title>Acidobacteriota in marine sediments use diverse sulfur dissimilation pathways.</title>
        <authorList>
            <person name="Wasmund K."/>
        </authorList>
    </citation>
    <scope>NUCLEOTIDE SEQUENCE [LARGE SCALE GENOMIC DNA]</scope>
    <source>
        <strain evidence="11">MAG AM3-A</strain>
    </source>
</reference>
<evidence type="ECO:0000256" key="1">
    <source>
        <dbReference type="ARBA" id="ARBA00004651"/>
    </source>
</evidence>
<sequence length="373" mass="39322">MDLFGDYTLRLVALGSAILGATSGALGSFAYLRRQSLLGDAVSHAALPGIVLAFMLTGSKVPLVLMVGAGLAGWVGTLAVQLVVRRSRVPYDSALGIVLAVFFGVGLVLLTHIQKLPNAAQAGLESFLFGQAASLLKRDVVTMAVLGAAALVVLIMLWKEFKVLSFDPDFAASLGLPVRRLDGLLTLLLVVAIVIGLQTVGVVLMSAMIVAPGAAARQWSRRLAPMVLIAAAIGIFSGITGSIFSSYIPRLPTGPTIVLVLSAIFLASLFMAPQRGLLWRSLRVGGLRTAPDLDPVLMHLYALSRQHPADPEHGHSVAVIQTMSPPQAKVIAALERLADRGLAQRTADGSWAPTPIGRREAQRILDREAGEGL</sequence>
<evidence type="ECO:0000256" key="9">
    <source>
        <dbReference type="SAM" id="MobiDB-lite"/>
    </source>
</evidence>
<keyword evidence="3 8" id="KW-0813">Transport</keyword>
<comment type="similarity">
    <text evidence="2 8">Belongs to the ABC-3 integral membrane protein family.</text>
</comment>
<evidence type="ECO:0000313" key="12">
    <source>
        <dbReference type="Proteomes" id="UP000598633"/>
    </source>
</evidence>
<feature type="transmembrane region" description="Helical" evidence="10">
    <location>
        <begin position="223"/>
        <end position="248"/>
    </location>
</feature>
<keyword evidence="6 10" id="KW-1133">Transmembrane helix</keyword>
<dbReference type="Proteomes" id="UP000598633">
    <property type="component" value="Unassembled WGS sequence"/>
</dbReference>
<dbReference type="Gene3D" id="1.10.3470.10">
    <property type="entry name" value="ABC transporter involved in vitamin B12 uptake, BtuC"/>
    <property type="match status" value="1"/>
</dbReference>
<dbReference type="GO" id="GO:0010043">
    <property type="term" value="P:response to zinc ion"/>
    <property type="evidence" value="ECO:0007669"/>
    <property type="project" value="TreeGrafter"/>
</dbReference>
<dbReference type="EMBL" id="JACXWA010000061">
    <property type="protein sequence ID" value="MBD3870426.1"/>
    <property type="molecule type" value="Genomic_DNA"/>
</dbReference>
<feature type="transmembrane region" description="Helical" evidence="10">
    <location>
        <begin position="63"/>
        <end position="84"/>
    </location>
</feature>
<dbReference type="CDD" id="cd06550">
    <property type="entry name" value="TM_ABC_iron-siderophores_like"/>
    <property type="match status" value="1"/>
</dbReference>
<dbReference type="SUPFAM" id="SSF81345">
    <property type="entry name" value="ABC transporter involved in vitamin B12 uptake, BtuC"/>
    <property type="match status" value="1"/>
</dbReference>
<feature type="transmembrane region" description="Helical" evidence="10">
    <location>
        <begin position="90"/>
        <end position="110"/>
    </location>
</feature>
<dbReference type="GO" id="GO:0043190">
    <property type="term" value="C:ATP-binding cassette (ABC) transporter complex"/>
    <property type="evidence" value="ECO:0007669"/>
    <property type="project" value="InterPro"/>
</dbReference>
<comment type="subcellular location">
    <subcellularLocation>
        <location evidence="1 8">Cell membrane</location>
        <topology evidence="1 8">Multi-pass membrane protein</topology>
    </subcellularLocation>
</comment>
<comment type="caution">
    <text evidence="11">The sequence shown here is derived from an EMBL/GenBank/DDBJ whole genome shotgun (WGS) entry which is preliminary data.</text>
</comment>
<accession>A0A8J7C4V7</accession>
<dbReference type="InterPro" id="IPR037294">
    <property type="entry name" value="ABC_BtuC-like"/>
</dbReference>
<dbReference type="Pfam" id="PF00950">
    <property type="entry name" value="ABC-3"/>
    <property type="match status" value="1"/>
</dbReference>
<dbReference type="PANTHER" id="PTHR30477:SF3">
    <property type="entry name" value="METAL TRANSPORT SYSTEM MEMBRANE PROTEIN CT_069-RELATED"/>
    <property type="match status" value="1"/>
</dbReference>
<protein>
    <submittedName>
        <fullName evidence="11">Metal ABC transporter permease</fullName>
    </submittedName>
</protein>
<evidence type="ECO:0000313" key="11">
    <source>
        <dbReference type="EMBL" id="MBD3870426.1"/>
    </source>
</evidence>
<keyword evidence="4" id="KW-1003">Cell membrane</keyword>
<organism evidence="11 12">
    <name type="scientific">Candidatus Sulfomarinibacter kjeldsenii</name>
    <dbReference type="NCBI Taxonomy" id="2885994"/>
    <lineage>
        <taxon>Bacteria</taxon>
        <taxon>Pseudomonadati</taxon>
        <taxon>Acidobacteriota</taxon>
        <taxon>Thermoanaerobaculia</taxon>
        <taxon>Thermoanaerobaculales</taxon>
        <taxon>Candidatus Sulfomarinibacteraceae</taxon>
        <taxon>Candidatus Sulfomarinibacter</taxon>
    </lineage>
</organism>
<gene>
    <name evidence="11" type="ORF">IFJ97_03575</name>
</gene>
<evidence type="ECO:0000256" key="5">
    <source>
        <dbReference type="ARBA" id="ARBA00022692"/>
    </source>
</evidence>
<evidence type="ECO:0000256" key="3">
    <source>
        <dbReference type="ARBA" id="ARBA00022448"/>
    </source>
</evidence>
<proteinExistence type="inferred from homology"/>
<dbReference type="GO" id="GO:0055085">
    <property type="term" value="P:transmembrane transport"/>
    <property type="evidence" value="ECO:0007669"/>
    <property type="project" value="InterPro"/>
</dbReference>
<dbReference type="GO" id="GO:0071281">
    <property type="term" value="P:cellular response to iron ion"/>
    <property type="evidence" value="ECO:0007669"/>
    <property type="project" value="UniProtKB-ARBA"/>
</dbReference>
<evidence type="ECO:0000256" key="6">
    <source>
        <dbReference type="ARBA" id="ARBA00022989"/>
    </source>
</evidence>
<feature type="transmembrane region" description="Helical" evidence="10">
    <location>
        <begin position="12"/>
        <end position="31"/>
    </location>
</feature>
<name>A0A8J7C4V7_9BACT</name>